<evidence type="ECO:0000313" key="1">
    <source>
        <dbReference type="EMBL" id="KAI4320552.1"/>
    </source>
</evidence>
<dbReference type="Proteomes" id="UP001057402">
    <property type="component" value="Chromosome 10"/>
</dbReference>
<dbReference type="EMBL" id="CM042889">
    <property type="protein sequence ID" value="KAI4320552.1"/>
    <property type="molecule type" value="Genomic_DNA"/>
</dbReference>
<gene>
    <name evidence="1" type="ORF">MLD38_034021</name>
</gene>
<sequence>MARTMICESNAPHNIWAEAVNTACYISNRKKPEGINEALDDPNYILAMQEELNQFERNKVWTLLPKPENRSIIGTKWVFRNKFNESGAIVRNKAQLVAKG</sequence>
<organism evidence="1 2">
    <name type="scientific">Melastoma candidum</name>
    <dbReference type="NCBI Taxonomy" id="119954"/>
    <lineage>
        <taxon>Eukaryota</taxon>
        <taxon>Viridiplantae</taxon>
        <taxon>Streptophyta</taxon>
        <taxon>Embryophyta</taxon>
        <taxon>Tracheophyta</taxon>
        <taxon>Spermatophyta</taxon>
        <taxon>Magnoliopsida</taxon>
        <taxon>eudicotyledons</taxon>
        <taxon>Gunneridae</taxon>
        <taxon>Pentapetalae</taxon>
        <taxon>rosids</taxon>
        <taxon>malvids</taxon>
        <taxon>Myrtales</taxon>
        <taxon>Melastomataceae</taxon>
        <taxon>Melastomatoideae</taxon>
        <taxon>Melastomateae</taxon>
        <taxon>Melastoma</taxon>
    </lineage>
</organism>
<comment type="caution">
    <text evidence="1">The sequence shown here is derived from an EMBL/GenBank/DDBJ whole genome shotgun (WGS) entry which is preliminary data.</text>
</comment>
<proteinExistence type="predicted"/>
<accession>A0ACB9MAQ9</accession>
<name>A0ACB9MAQ9_9MYRT</name>
<reference evidence="2" key="1">
    <citation type="journal article" date="2023" name="Front. Plant Sci.">
        <title>Chromosomal-level genome assembly of Melastoma candidum provides insights into trichome evolution.</title>
        <authorList>
            <person name="Zhong Y."/>
            <person name="Wu W."/>
            <person name="Sun C."/>
            <person name="Zou P."/>
            <person name="Liu Y."/>
            <person name="Dai S."/>
            <person name="Zhou R."/>
        </authorList>
    </citation>
    <scope>NUCLEOTIDE SEQUENCE [LARGE SCALE GENOMIC DNA]</scope>
</reference>
<protein>
    <submittedName>
        <fullName evidence="1">Uncharacterized protein</fullName>
    </submittedName>
</protein>
<keyword evidence="2" id="KW-1185">Reference proteome</keyword>
<evidence type="ECO:0000313" key="2">
    <source>
        <dbReference type="Proteomes" id="UP001057402"/>
    </source>
</evidence>